<proteinExistence type="predicted"/>
<dbReference type="EMBL" id="AMZQ01000005">
    <property type="protein sequence ID" value="EKU11542.1"/>
    <property type="molecule type" value="Genomic_DNA"/>
</dbReference>
<evidence type="ECO:0000313" key="2">
    <source>
        <dbReference type="Proteomes" id="UP000011939"/>
    </source>
</evidence>
<protein>
    <submittedName>
        <fullName evidence="1">Uncharacterized protein</fullName>
    </submittedName>
</protein>
<evidence type="ECO:0000313" key="1">
    <source>
        <dbReference type="EMBL" id="EKU11542.1"/>
    </source>
</evidence>
<gene>
    <name evidence="1" type="ORF">CSUNSWCD_1580</name>
</gene>
<accession>M5IGF0</accession>
<dbReference type="AlphaFoldDB" id="M5IGF0"/>
<dbReference type="PATRIC" id="fig|1244083.3.peg.821"/>
<dbReference type="Proteomes" id="UP000011939">
    <property type="component" value="Unassembled WGS sequence"/>
</dbReference>
<comment type="caution">
    <text evidence="1">The sequence shown here is derived from an EMBL/GenBank/DDBJ whole genome shotgun (WGS) entry which is preliminary data.</text>
</comment>
<name>M5IGF0_9BACT</name>
<sequence>MISQNMTKSSKFNSNLKSRLVSQICKFERPSGSNLAYFRLSL</sequence>
<organism evidence="1 2">
    <name type="scientific">Campylobacter showae CSUNSWCD</name>
    <dbReference type="NCBI Taxonomy" id="1244083"/>
    <lineage>
        <taxon>Bacteria</taxon>
        <taxon>Pseudomonadati</taxon>
        <taxon>Campylobacterota</taxon>
        <taxon>Epsilonproteobacteria</taxon>
        <taxon>Campylobacterales</taxon>
        <taxon>Campylobacteraceae</taxon>
        <taxon>Campylobacter</taxon>
    </lineage>
</organism>
<reference evidence="1 2" key="1">
    <citation type="journal article" date="2013" name="Genome Announc.">
        <title>Genome Sequence of Campylobacter showae UNSWCD, Isolated from a Patient with Crohn's Disease.</title>
        <authorList>
            <person name="Tay A.P."/>
            <person name="Kaakoush N.O."/>
            <person name="Deshpande N.P."/>
            <person name="Chen Z."/>
            <person name="Mitchell H."/>
            <person name="Wilkins M.R."/>
        </authorList>
    </citation>
    <scope>NUCLEOTIDE SEQUENCE [LARGE SCALE GENOMIC DNA]</scope>
    <source>
        <strain evidence="1 2">CSUNSWCD</strain>
    </source>
</reference>